<evidence type="ECO:0000313" key="2">
    <source>
        <dbReference type="EMBL" id="KAJ4839691.1"/>
    </source>
</evidence>
<proteinExistence type="predicted"/>
<feature type="compositionally biased region" description="Basic and acidic residues" evidence="1">
    <location>
        <begin position="191"/>
        <end position="207"/>
    </location>
</feature>
<feature type="region of interest" description="Disordered" evidence="1">
    <location>
        <begin position="1"/>
        <end position="25"/>
    </location>
</feature>
<gene>
    <name evidence="2" type="ORF">Tsubulata_006579</name>
</gene>
<dbReference type="Proteomes" id="UP001141552">
    <property type="component" value="Unassembled WGS sequence"/>
</dbReference>
<evidence type="ECO:0000256" key="1">
    <source>
        <dbReference type="SAM" id="MobiDB-lite"/>
    </source>
</evidence>
<evidence type="ECO:0008006" key="4">
    <source>
        <dbReference type="Google" id="ProtNLM"/>
    </source>
</evidence>
<organism evidence="2 3">
    <name type="scientific">Turnera subulata</name>
    <dbReference type="NCBI Taxonomy" id="218843"/>
    <lineage>
        <taxon>Eukaryota</taxon>
        <taxon>Viridiplantae</taxon>
        <taxon>Streptophyta</taxon>
        <taxon>Embryophyta</taxon>
        <taxon>Tracheophyta</taxon>
        <taxon>Spermatophyta</taxon>
        <taxon>Magnoliopsida</taxon>
        <taxon>eudicotyledons</taxon>
        <taxon>Gunneridae</taxon>
        <taxon>Pentapetalae</taxon>
        <taxon>rosids</taxon>
        <taxon>fabids</taxon>
        <taxon>Malpighiales</taxon>
        <taxon>Passifloraceae</taxon>
        <taxon>Turnera</taxon>
    </lineage>
</organism>
<dbReference type="PANTHER" id="PTHR33116:SF78">
    <property type="entry name" value="OS12G0587133 PROTEIN"/>
    <property type="match status" value="1"/>
</dbReference>
<feature type="region of interest" description="Disordered" evidence="1">
    <location>
        <begin position="157"/>
        <end position="207"/>
    </location>
</feature>
<reference evidence="2" key="1">
    <citation type="submission" date="2022-02" db="EMBL/GenBank/DDBJ databases">
        <authorList>
            <person name="Henning P.M."/>
            <person name="McCubbin A.G."/>
            <person name="Shore J.S."/>
        </authorList>
    </citation>
    <scope>NUCLEOTIDE SEQUENCE</scope>
    <source>
        <strain evidence="2">F60SS</strain>
        <tissue evidence="2">Leaves</tissue>
    </source>
</reference>
<dbReference type="OrthoDB" id="850801at2759"/>
<dbReference type="EMBL" id="JAKUCV010003222">
    <property type="protein sequence ID" value="KAJ4839691.1"/>
    <property type="molecule type" value="Genomic_DNA"/>
</dbReference>
<name>A0A9Q0G0G4_9ROSI</name>
<feature type="compositionally biased region" description="Basic and acidic residues" evidence="1">
    <location>
        <begin position="13"/>
        <end position="25"/>
    </location>
</feature>
<accession>A0A9Q0G0G4</accession>
<feature type="compositionally biased region" description="Low complexity" evidence="1">
    <location>
        <begin position="161"/>
        <end position="183"/>
    </location>
</feature>
<dbReference type="AlphaFoldDB" id="A0A9Q0G0G4"/>
<comment type="caution">
    <text evidence="2">The sequence shown here is derived from an EMBL/GenBank/DDBJ whole genome shotgun (WGS) entry which is preliminary data.</text>
</comment>
<evidence type="ECO:0000313" key="3">
    <source>
        <dbReference type="Proteomes" id="UP001141552"/>
    </source>
</evidence>
<reference evidence="2" key="2">
    <citation type="journal article" date="2023" name="Plants (Basel)">
        <title>Annotation of the Turnera subulata (Passifloraceae) Draft Genome Reveals the S-Locus Evolved after the Divergence of Turneroideae from Passifloroideae in a Stepwise Manner.</title>
        <authorList>
            <person name="Henning P.M."/>
            <person name="Roalson E.H."/>
            <person name="Mir W."/>
            <person name="McCubbin A.G."/>
            <person name="Shore J.S."/>
        </authorList>
    </citation>
    <scope>NUCLEOTIDE SEQUENCE</scope>
    <source>
        <strain evidence="2">F60SS</strain>
    </source>
</reference>
<sequence>MEGKGGNARRSLYKGEGEEKAVVNKEKEKLPFALEKLLTLDREGSDKGKSVAAIALCSPDNPEGKRAVGTLGNEECALPVLVNSNSANGADAGAGFLSVNEADTIFSMGVGIPGNQSSHTKQKRRENFKQSPLQLINGNPQAVSSVQGVVSDAMGTQYTVTGSDNTGSTGGTSAPGTQGAPTGSRWKRMARKEGEAKQTLKLEEPGKRKGHPEKLLLFTVVGIGIRQSETAELAGRLHSRVDNFPLNYLGYQLGANMKRATAWKPVVDKLAKRLACWKGKFLSIGGRVTLIKSVLTGLPIYLMSLFKVPVGVLKKMRSTIRRFFWNGYDKKSKACLVAWNKISIPKECGGMGIMDLSVMNQCLLFKWIWKFCSPVDGVWKDLIARKYGVRSCSPFPEFPLQKCSLMWRDITLSGSPMSQSGIDLLQGSEIRWGSGSSVCFWSDNWSGRGSLKVLFPRIFSLSLCKAESVQYCLSQESQLPRWLHSWRRLLRDWELSEVEEIKNYVDGISLRPASEDCRVWRGGVSGCYSVRLGRSYIYSSLGFVRHTPFIWFALSPFKTECWLWLALNKGIPTKDALSYRGIATLWGIWLERNRRVFQNEAVDVDRIVDMILVHSAVWIKAIKEDFPFTASTVLSNAETVRSWPGPRRRFTLMAVP</sequence>
<protein>
    <recommendedName>
        <fullName evidence="4">Reverse transcriptase zinc-binding domain-containing protein</fullName>
    </recommendedName>
</protein>
<dbReference type="PANTHER" id="PTHR33116">
    <property type="entry name" value="REVERSE TRANSCRIPTASE ZINC-BINDING DOMAIN-CONTAINING PROTEIN-RELATED-RELATED"/>
    <property type="match status" value="1"/>
</dbReference>
<keyword evidence="3" id="KW-1185">Reference proteome</keyword>